<dbReference type="PANTHER" id="PTHR43065:SF46">
    <property type="entry name" value="C4-DICARBOXYLATE TRANSPORT SENSOR PROTEIN DCTB"/>
    <property type="match status" value="1"/>
</dbReference>
<dbReference type="PANTHER" id="PTHR43065">
    <property type="entry name" value="SENSOR HISTIDINE KINASE"/>
    <property type="match status" value="1"/>
</dbReference>
<evidence type="ECO:0000256" key="3">
    <source>
        <dbReference type="ARBA" id="ARBA00022679"/>
    </source>
</evidence>
<accession>A0A4U9RT94</accession>
<dbReference type="GO" id="GO:0005524">
    <property type="term" value="F:ATP binding"/>
    <property type="evidence" value="ECO:0007669"/>
    <property type="project" value="UniProtKB-KW"/>
</dbReference>
<keyword evidence="7" id="KW-0902">Two-component regulatory system</keyword>
<feature type="transmembrane region" description="Helical" evidence="8">
    <location>
        <begin position="152"/>
        <end position="173"/>
    </location>
</feature>
<dbReference type="AlphaFoldDB" id="A0A4U9RT94"/>
<dbReference type="GO" id="GO:0000160">
    <property type="term" value="P:phosphorelay signal transduction system"/>
    <property type="evidence" value="ECO:0007669"/>
    <property type="project" value="UniProtKB-KW"/>
</dbReference>
<dbReference type="PROSITE" id="PS50109">
    <property type="entry name" value="HIS_KIN"/>
    <property type="match status" value="1"/>
</dbReference>
<keyword evidence="8" id="KW-1133">Transmembrane helix</keyword>
<protein>
    <recommendedName>
        <fullName evidence="2">histidine kinase</fullName>
        <ecNumber evidence="2">2.7.13.3</ecNumber>
    </recommendedName>
</protein>
<keyword evidence="5 10" id="KW-0418">Kinase</keyword>
<sequence>MINSLGKHQKLKDSRNVLLIAVCVTLVSQIQLYFLVPDFRVSMGIIVFPIALYYFENISTIKTALLTALFVYIWRIILHYITNGSMESVFLAYFPEIFFYLFYGVFFSVLNRKNKDFHLNKLFTNLVISDYLANAIEIILRTPSGIMNFRINISLIVVALIRTLIICVILKIFKLYNVLLLKKEHEEKYRKLLILSSQLKSEVFWMEKNMHHIERTMTEAYKLFENIRANINNDLWEKSALAIAKDIHEIKKEYVLVVRGVRELTYDKFKDEGMDLKDMLYILEKSIKDDSKNREVNVKFNINYQNNFYTTKHYYLMSIFRNLLNNSIDAFNNVDVDNIIYFKQEILNDFYVFIIGDNGSGIEDSDLEFIFSPGYSTKINYTTGEVNRGIGLSLVKEIVEDILGGEIKVKSKKNKGTEFSIYLNREELEDRYEDIHS</sequence>
<dbReference type="InterPro" id="IPR003594">
    <property type="entry name" value="HATPase_dom"/>
</dbReference>
<dbReference type="SUPFAM" id="SSF55874">
    <property type="entry name" value="ATPase domain of HSP90 chaperone/DNA topoisomerase II/histidine kinase"/>
    <property type="match status" value="1"/>
</dbReference>
<gene>
    <name evidence="10" type="primary">citS_4</name>
    <name evidence="10" type="ORF">NCTC503_02561</name>
</gene>
<evidence type="ECO:0000256" key="7">
    <source>
        <dbReference type="ARBA" id="ARBA00023012"/>
    </source>
</evidence>
<feature type="domain" description="Histidine kinase" evidence="9">
    <location>
        <begin position="261"/>
        <end position="427"/>
    </location>
</feature>
<feature type="transmembrane region" description="Helical" evidence="8">
    <location>
        <begin position="63"/>
        <end position="82"/>
    </location>
</feature>
<evidence type="ECO:0000256" key="8">
    <source>
        <dbReference type="SAM" id="Phobius"/>
    </source>
</evidence>
<dbReference type="RefSeq" id="WP_138211059.1">
    <property type="nucleotide sequence ID" value="NZ_CBCRUQ010000006.1"/>
</dbReference>
<keyword evidence="3 10" id="KW-0808">Transferase</keyword>
<dbReference type="Proteomes" id="UP000308489">
    <property type="component" value="Chromosome 1"/>
</dbReference>
<feature type="transmembrane region" description="Helical" evidence="8">
    <location>
        <begin position="88"/>
        <end position="110"/>
    </location>
</feature>
<dbReference type="SMART" id="SM00387">
    <property type="entry name" value="HATPase_c"/>
    <property type="match status" value="1"/>
</dbReference>
<organism evidence="10 11">
    <name type="scientific">Hathewaya histolytica</name>
    <name type="common">Clostridium histolyticum</name>
    <dbReference type="NCBI Taxonomy" id="1498"/>
    <lineage>
        <taxon>Bacteria</taxon>
        <taxon>Bacillati</taxon>
        <taxon>Bacillota</taxon>
        <taxon>Clostridia</taxon>
        <taxon>Eubacteriales</taxon>
        <taxon>Clostridiaceae</taxon>
        <taxon>Hathewaya</taxon>
    </lineage>
</organism>
<dbReference type="Pfam" id="PF02518">
    <property type="entry name" value="HATPase_c"/>
    <property type="match status" value="1"/>
</dbReference>
<dbReference type="KEGG" id="hhw:NCTC503_02561"/>
<keyword evidence="4" id="KW-0547">Nucleotide-binding</keyword>
<dbReference type="InterPro" id="IPR036890">
    <property type="entry name" value="HATPase_C_sf"/>
</dbReference>
<dbReference type="PRINTS" id="PR00344">
    <property type="entry name" value="BCTRLSENSOR"/>
</dbReference>
<dbReference type="GO" id="GO:0004673">
    <property type="term" value="F:protein histidine kinase activity"/>
    <property type="evidence" value="ECO:0007669"/>
    <property type="project" value="UniProtKB-EC"/>
</dbReference>
<evidence type="ECO:0000259" key="9">
    <source>
        <dbReference type="PROSITE" id="PS50109"/>
    </source>
</evidence>
<comment type="catalytic activity">
    <reaction evidence="1">
        <text>ATP + protein L-histidine = ADP + protein N-phospho-L-histidine.</text>
        <dbReference type="EC" id="2.7.13.3"/>
    </reaction>
</comment>
<proteinExistence type="predicted"/>
<keyword evidence="11" id="KW-1185">Reference proteome</keyword>
<evidence type="ECO:0000256" key="4">
    <source>
        <dbReference type="ARBA" id="ARBA00022741"/>
    </source>
</evidence>
<evidence type="ECO:0000313" key="11">
    <source>
        <dbReference type="Proteomes" id="UP000308489"/>
    </source>
</evidence>
<dbReference type="EC" id="2.7.13.3" evidence="2"/>
<evidence type="ECO:0000313" key="10">
    <source>
        <dbReference type="EMBL" id="VTQ95654.1"/>
    </source>
</evidence>
<dbReference type="OrthoDB" id="1791938at2"/>
<dbReference type="EMBL" id="LR590481">
    <property type="protein sequence ID" value="VTQ95654.1"/>
    <property type="molecule type" value="Genomic_DNA"/>
</dbReference>
<evidence type="ECO:0000256" key="2">
    <source>
        <dbReference type="ARBA" id="ARBA00012438"/>
    </source>
</evidence>
<dbReference type="InterPro" id="IPR005467">
    <property type="entry name" value="His_kinase_dom"/>
</dbReference>
<evidence type="ECO:0000256" key="6">
    <source>
        <dbReference type="ARBA" id="ARBA00022840"/>
    </source>
</evidence>
<feature type="transmembrane region" description="Helical" evidence="8">
    <location>
        <begin position="39"/>
        <end position="56"/>
    </location>
</feature>
<dbReference type="InterPro" id="IPR004358">
    <property type="entry name" value="Sig_transdc_His_kin-like_C"/>
</dbReference>
<keyword evidence="8" id="KW-0812">Transmembrane</keyword>
<keyword evidence="6" id="KW-0067">ATP-binding</keyword>
<evidence type="ECO:0000256" key="1">
    <source>
        <dbReference type="ARBA" id="ARBA00000085"/>
    </source>
</evidence>
<reference evidence="10 11" key="1">
    <citation type="submission" date="2019-05" db="EMBL/GenBank/DDBJ databases">
        <authorList>
            <consortium name="Pathogen Informatics"/>
        </authorList>
    </citation>
    <scope>NUCLEOTIDE SEQUENCE [LARGE SCALE GENOMIC DNA]</scope>
    <source>
        <strain evidence="10 11">NCTC503</strain>
    </source>
</reference>
<name>A0A4U9RT94_HATHI</name>
<keyword evidence="8" id="KW-0472">Membrane</keyword>
<evidence type="ECO:0000256" key="5">
    <source>
        <dbReference type="ARBA" id="ARBA00022777"/>
    </source>
</evidence>
<feature type="transmembrane region" description="Helical" evidence="8">
    <location>
        <begin position="16"/>
        <end position="33"/>
    </location>
</feature>
<dbReference type="Gene3D" id="3.30.565.10">
    <property type="entry name" value="Histidine kinase-like ATPase, C-terminal domain"/>
    <property type="match status" value="1"/>
</dbReference>